<evidence type="ECO:0000313" key="4">
    <source>
        <dbReference type="EMBL" id="SDF42932.1"/>
    </source>
</evidence>
<evidence type="ECO:0000256" key="1">
    <source>
        <dbReference type="ARBA" id="ARBA00022988"/>
    </source>
</evidence>
<dbReference type="InterPro" id="IPR038277">
    <property type="entry name" value="UreF_sf"/>
</dbReference>
<keyword evidence="1 3" id="KW-0996">Nickel insertion</keyword>
<keyword evidence="2 3" id="KW-0143">Chaperone</keyword>
<reference evidence="5" key="1">
    <citation type="submission" date="2016-10" db="EMBL/GenBank/DDBJ databases">
        <authorList>
            <person name="Varghese N."/>
            <person name="Submissions S."/>
        </authorList>
    </citation>
    <scope>NUCLEOTIDE SEQUENCE [LARGE SCALE GENOMIC DNA]</scope>
    <source>
        <strain evidence="5">KHC7</strain>
    </source>
</reference>
<comment type="subunit">
    <text evidence="3">UreD, UreF and UreG form a complex that acts as a GTP-hydrolysis-dependent molecular chaperone, activating the urease apoprotein by helping to assemble the nickel containing metallocenter of UreC. The UreE protein probably delivers the nickel.</text>
</comment>
<comment type="subcellular location">
    <subcellularLocation>
        <location evidence="3">Cytoplasm</location>
    </subcellularLocation>
</comment>
<keyword evidence="5" id="KW-1185">Reference proteome</keyword>
<accession>A0A1G7L072</accession>
<dbReference type="PIRSF" id="PIRSF009467">
    <property type="entry name" value="Ureas_acces_UreF"/>
    <property type="match status" value="1"/>
</dbReference>
<dbReference type="PANTHER" id="PTHR33620">
    <property type="entry name" value="UREASE ACCESSORY PROTEIN F"/>
    <property type="match status" value="1"/>
</dbReference>
<evidence type="ECO:0000256" key="2">
    <source>
        <dbReference type="ARBA" id="ARBA00023186"/>
    </source>
</evidence>
<dbReference type="HAMAP" id="MF_01385">
    <property type="entry name" value="UreF"/>
    <property type="match status" value="1"/>
</dbReference>
<dbReference type="Gene3D" id="1.10.4190.10">
    <property type="entry name" value="Urease accessory protein UreF"/>
    <property type="match status" value="1"/>
</dbReference>
<comment type="function">
    <text evidence="3">Required for maturation of urease via the functional incorporation of the urease nickel metallocenter.</text>
</comment>
<comment type="similarity">
    <text evidence="3">Belongs to the UreF family.</text>
</comment>
<dbReference type="STRING" id="571438.SAMN05192586_10572"/>
<dbReference type="GO" id="GO:0005737">
    <property type="term" value="C:cytoplasm"/>
    <property type="evidence" value="ECO:0007669"/>
    <property type="project" value="UniProtKB-SubCell"/>
</dbReference>
<evidence type="ECO:0000256" key="3">
    <source>
        <dbReference type="HAMAP-Rule" id="MF_01385"/>
    </source>
</evidence>
<keyword evidence="3" id="KW-0963">Cytoplasm</keyword>
<dbReference type="InterPro" id="IPR002639">
    <property type="entry name" value="UreF"/>
</dbReference>
<sequence>MAGATAMPEADPAAEAAGAWAGPDPALLPLLYLAGQTLPVGGFAWSQGLESAVELGLVRDAAGLGRWLKGVLRYGLARNDLPLLLRLHRAALAGDAAGLAFWNDRVLAGRESAELWQEEAQMGRALRRLLTDTGLLPSGCPPARDTPAPLRVWPPLVALPEETGYTACFAVAAALLQVRAAGAFPRPERAARWGRNAACAYAWSWLQNQTAVACKTVPLGQTAAQKTLLEFLPLLPQEAARAAALDDAAVGASLPGLALCSAAHERQYSRLFRS</sequence>
<evidence type="ECO:0000313" key="5">
    <source>
        <dbReference type="Proteomes" id="UP000199355"/>
    </source>
</evidence>
<protein>
    <recommendedName>
        <fullName evidence="3">Urease accessory protein UreF</fullName>
    </recommendedName>
</protein>
<dbReference type="AlphaFoldDB" id="A0A1G7L072"/>
<dbReference type="Pfam" id="PF01730">
    <property type="entry name" value="UreF"/>
    <property type="match status" value="2"/>
</dbReference>
<dbReference type="PANTHER" id="PTHR33620:SF1">
    <property type="entry name" value="UREASE ACCESSORY PROTEIN F"/>
    <property type="match status" value="1"/>
</dbReference>
<dbReference type="EMBL" id="FNBX01000005">
    <property type="protein sequence ID" value="SDF42932.1"/>
    <property type="molecule type" value="Genomic_DNA"/>
</dbReference>
<dbReference type="Proteomes" id="UP000199355">
    <property type="component" value="Unassembled WGS sequence"/>
</dbReference>
<name>A0A1G7L072_9BACT</name>
<proteinExistence type="inferred from homology"/>
<organism evidence="4 5">
    <name type="scientific">Desulfovibrio legallii</name>
    <dbReference type="NCBI Taxonomy" id="571438"/>
    <lineage>
        <taxon>Bacteria</taxon>
        <taxon>Pseudomonadati</taxon>
        <taxon>Thermodesulfobacteriota</taxon>
        <taxon>Desulfovibrionia</taxon>
        <taxon>Desulfovibrionales</taxon>
        <taxon>Desulfovibrionaceae</taxon>
        <taxon>Desulfovibrio</taxon>
    </lineage>
</organism>
<dbReference type="RefSeq" id="WP_218970730.1">
    <property type="nucleotide sequence ID" value="NZ_FNBX01000005.1"/>
</dbReference>
<dbReference type="GO" id="GO:0016151">
    <property type="term" value="F:nickel cation binding"/>
    <property type="evidence" value="ECO:0007669"/>
    <property type="project" value="UniProtKB-UniRule"/>
</dbReference>
<gene>
    <name evidence="3" type="primary">ureF</name>
    <name evidence="4" type="ORF">SAMN05192586_10572</name>
</gene>